<gene>
    <name evidence="1" type="ORF">RS86_03385</name>
</gene>
<name>A0A0F0LDH9_9MICO</name>
<dbReference type="AlphaFoldDB" id="A0A0F0LDH9"/>
<dbReference type="PATRIC" id="fig|582680.6.peg.3472"/>
<comment type="caution">
    <text evidence="1">The sequence shown here is derived from an EMBL/GenBank/DDBJ whole genome shotgun (WGS) entry which is preliminary data.</text>
</comment>
<evidence type="ECO:0008006" key="3">
    <source>
        <dbReference type="Google" id="ProtNLM"/>
    </source>
</evidence>
<dbReference type="NCBIfam" id="TIGR03816">
    <property type="entry name" value="tadE_like_DECH"/>
    <property type="match status" value="1"/>
</dbReference>
<dbReference type="STRING" id="582680.RS86_03385"/>
<evidence type="ECO:0000313" key="2">
    <source>
        <dbReference type="Proteomes" id="UP000033740"/>
    </source>
</evidence>
<accession>A0A0F0LDH9</accession>
<reference evidence="1 2" key="1">
    <citation type="submission" date="2015-02" db="EMBL/GenBank/DDBJ databases">
        <title>Draft genome sequences of ten Microbacterium spp. with emphasis on heavy metal contaminated environments.</title>
        <authorList>
            <person name="Corretto E."/>
        </authorList>
    </citation>
    <scope>NUCLEOTIDE SEQUENCE [LARGE SCALE GENOMIC DNA]</scope>
    <source>
        <strain evidence="1 2">ARN176</strain>
    </source>
</reference>
<organism evidence="1 2">
    <name type="scientific">Microbacterium azadirachtae</name>
    <dbReference type="NCBI Taxonomy" id="582680"/>
    <lineage>
        <taxon>Bacteria</taxon>
        <taxon>Bacillati</taxon>
        <taxon>Actinomycetota</taxon>
        <taxon>Actinomycetes</taxon>
        <taxon>Micrococcales</taxon>
        <taxon>Microbacteriaceae</taxon>
        <taxon>Microbacterium</taxon>
    </lineage>
</organism>
<dbReference type="Proteomes" id="UP000033740">
    <property type="component" value="Unassembled WGS sequence"/>
</dbReference>
<protein>
    <recommendedName>
        <fullName evidence="3">Helicase/secretion neighborhood TadE-like protein</fullName>
    </recommendedName>
</protein>
<dbReference type="EMBL" id="JYIX01000039">
    <property type="protein sequence ID" value="KJL31267.1"/>
    <property type="molecule type" value="Genomic_DNA"/>
</dbReference>
<dbReference type="InterPro" id="IPR021202">
    <property type="entry name" value="Rv3654c-like"/>
</dbReference>
<dbReference type="RefSeq" id="WP_045273423.1">
    <property type="nucleotide sequence ID" value="NZ_JYIX01000039.1"/>
</dbReference>
<keyword evidence="2" id="KW-1185">Reference proteome</keyword>
<sequence>MAGSVLAVGGIAVFAAFGLGAVMVGGAGATSQRLAAGADAAALAGADALSGAIPVSEEPCALAARVAEANAVALQDCRIDGAVVIVHVSAAYAGFPAVAGSRAGPPELPAGDG</sequence>
<proteinExistence type="predicted"/>
<evidence type="ECO:0000313" key="1">
    <source>
        <dbReference type="EMBL" id="KJL31267.1"/>
    </source>
</evidence>